<dbReference type="EnsemblPlants" id="evm.model.01.1558">
    <property type="protein sequence ID" value="cds.evm.model.01.1558"/>
    <property type="gene ID" value="evm.TU.01.1558"/>
</dbReference>
<feature type="region of interest" description="Disordered" evidence="1">
    <location>
        <begin position="78"/>
        <end position="100"/>
    </location>
</feature>
<dbReference type="EMBL" id="UZAU01000038">
    <property type="status" value="NOT_ANNOTATED_CDS"/>
    <property type="molecule type" value="Genomic_DNA"/>
</dbReference>
<evidence type="ECO:0008006" key="4">
    <source>
        <dbReference type="Google" id="ProtNLM"/>
    </source>
</evidence>
<evidence type="ECO:0000313" key="2">
    <source>
        <dbReference type="EnsemblPlants" id="cds.evm.model.01.1558"/>
    </source>
</evidence>
<dbReference type="AlphaFoldDB" id="A0A803NHL2"/>
<organism evidence="2 3">
    <name type="scientific">Cannabis sativa</name>
    <name type="common">Hemp</name>
    <name type="synonym">Marijuana</name>
    <dbReference type="NCBI Taxonomy" id="3483"/>
    <lineage>
        <taxon>Eukaryota</taxon>
        <taxon>Viridiplantae</taxon>
        <taxon>Streptophyta</taxon>
        <taxon>Embryophyta</taxon>
        <taxon>Tracheophyta</taxon>
        <taxon>Spermatophyta</taxon>
        <taxon>Magnoliopsida</taxon>
        <taxon>eudicotyledons</taxon>
        <taxon>Gunneridae</taxon>
        <taxon>Pentapetalae</taxon>
        <taxon>rosids</taxon>
        <taxon>fabids</taxon>
        <taxon>Rosales</taxon>
        <taxon>Cannabaceae</taxon>
        <taxon>Cannabis</taxon>
    </lineage>
</organism>
<protein>
    <recommendedName>
        <fullName evidence="4">Retrotransposon gag domain-containing protein</fullName>
    </recommendedName>
</protein>
<sequence length="100" mass="11028">MTITEYTTQFHRLVRLASGIVPTDFSKKEKYLDGFNPKIKHDLMITIDDNTTYVEMVGKALRDEGAVECIQESRGTQVVGGVTAPPTYGNDRGGSESTND</sequence>
<dbReference type="Proteomes" id="UP000596661">
    <property type="component" value="Chromosome 1"/>
</dbReference>
<name>A0A803NHL2_CANSA</name>
<reference evidence="2" key="2">
    <citation type="submission" date="2021-03" db="UniProtKB">
        <authorList>
            <consortium name="EnsemblPlants"/>
        </authorList>
    </citation>
    <scope>IDENTIFICATION</scope>
</reference>
<accession>A0A803NHL2</accession>
<proteinExistence type="predicted"/>
<keyword evidence="3" id="KW-1185">Reference proteome</keyword>
<reference evidence="2" key="1">
    <citation type="submission" date="2018-11" db="EMBL/GenBank/DDBJ databases">
        <authorList>
            <person name="Grassa J C."/>
        </authorList>
    </citation>
    <scope>NUCLEOTIDE SEQUENCE [LARGE SCALE GENOMIC DNA]</scope>
</reference>
<evidence type="ECO:0000313" key="3">
    <source>
        <dbReference type="Proteomes" id="UP000596661"/>
    </source>
</evidence>
<dbReference type="Gramene" id="evm.model.01.1558">
    <property type="protein sequence ID" value="cds.evm.model.01.1558"/>
    <property type="gene ID" value="evm.TU.01.1558"/>
</dbReference>
<evidence type="ECO:0000256" key="1">
    <source>
        <dbReference type="SAM" id="MobiDB-lite"/>
    </source>
</evidence>